<proteinExistence type="predicted"/>
<protein>
    <submittedName>
        <fullName evidence="3">DUF4367 domain-containing protein</fullName>
    </submittedName>
</protein>
<reference evidence="3" key="2">
    <citation type="journal article" date="2021" name="PeerJ">
        <title>Extensive microbial diversity within the chicken gut microbiome revealed by metagenomics and culture.</title>
        <authorList>
            <person name="Gilroy R."/>
            <person name="Ravi A."/>
            <person name="Getino M."/>
            <person name="Pursley I."/>
            <person name="Horton D.L."/>
            <person name="Alikhan N.F."/>
            <person name="Baker D."/>
            <person name="Gharbi K."/>
            <person name="Hall N."/>
            <person name="Watson M."/>
            <person name="Adriaenssens E.M."/>
            <person name="Foster-Nyarko E."/>
            <person name="Jarju S."/>
            <person name="Secka A."/>
            <person name="Antonio M."/>
            <person name="Oren A."/>
            <person name="Chaudhuri R.R."/>
            <person name="La Ragione R."/>
            <person name="Hildebrand F."/>
            <person name="Pallen M.J."/>
        </authorList>
    </citation>
    <scope>NUCLEOTIDE SEQUENCE</scope>
    <source>
        <strain evidence="3">13361</strain>
    </source>
</reference>
<accession>A0A9D1CL81</accession>
<keyword evidence="1" id="KW-0812">Transmembrane</keyword>
<comment type="caution">
    <text evidence="3">The sequence shown here is derived from an EMBL/GenBank/DDBJ whole genome shotgun (WGS) entry which is preliminary data.</text>
</comment>
<feature type="non-terminal residue" evidence="3">
    <location>
        <position position="393"/>
    </location>
</feature>
<keyword evidence="1" id="KW-0472">Membrane</keyword>
<evidence type="ECO:0000256" key="1">
    <source>
        <dbReference type="SAM" id="Phobius"/>
    </source>
</evidence>
<evidence type="ECO:0000259" key="2">
    <source>
        <dbReference type="Pfam" id="PF14285"/>
    </source>
</evidence>
<feature type="domain" description="DUF4367" evidence="2">
    <location>
        <begin position="89"/>
        <end position="194"/>
    </location>
</feature>
<dbReference type="AlphaFoldDB" id="A0A9D1CL81"/>
<dbReference type="InterPro" id="IPR025377">
    <property type="entry name" value="DUF4367"/>
</dbReference>
<gene>
    <name evidence="3" type="ORF">IAB74_00985</name>
</gene>
<evidence type="ECO:0000313" key="3">
    <source>
        <dbReference type="EMBL" id="HIQ67070.1"/>
    </source>
</evidence>
<sequence>MTNQELLDLFGAARDSYILDTQKLRFGETGQKVRKLSTRKLWLLIAAILALMALSATAYAAIQARIRMTLTQNNLETTASQYGDVIRTYYPQNIPEGYTLTNGSISGKHRYLVYENGEKQSITFSISTKDFTQDIQLKPPVTEKAVEVAGQSTTLKSTQDGTQVLAWSNPQVGYFASLFTTDPQANLAAMAESVDAGAPMEDNFQIQNGESWNPWYPQKLPEGYRCTDVTPISQGSQSVSYTSETDSIQFVISTSRDLSDISTAPSSTMEWEDVDIAGVPGRMVTIDGEQRILFWEQESEGSNAMLMTTDPQVDLAAMAASVGPGEPLEVSDQYVTEPDYDLEISQDQEIYVGYEPWYPQEIPKGYCLTQVTDHTYGNQSYFYENDHGGDITY</sequence>
<dbReference type="Pfam" id="PF14285">
    <property type="entry name" value="DUF4367"/>
    <property type="match status" value="1"/>
</dbReference>
<dbReference type="Proteomes" id="UP000886796">
    <property type="component" value="Unassembled WGS sequence"/>
</dbReference>
<evidence type="ECO:0000313" key="4">
    <source>
        <dbReference type="Proteomes" id="UP000886796"/>
    </source>
</evidence>
<name>A0A9D1CL81_9FIRM</name>
<keyword evidence="1" id="KW-1133">Transmembrane helix</keyword>
<feature type="transmembrane region" description="Helical" evidence="1">
    <location>
        <begin position="41"/>
        <end position="62"/>
    </location>
</feature>
<reference evidence="3" key="1">
    <citation type="submission" date="2020-10" db="EMBL/GenBank/DDBJ databases">
        <authorList>
            <person name="Gilroy R."/>
        </authorList>
    </citation>
    <scope>NUCLEOTIDE SEQUENCE</scope>
    <source>
        <strain evidence="3">13361</strain>
    </source>
</reference>
<organism evidence="3 4">
    <name type="scientific">Candidatus Faecousia excrementigallinarum</name>
    <dbReference type="NCBI Taxonomy" id="2840806"/>
    <lineage>
        <taxon>Bacteria</taxon>
        <taxon>Bacillati</taxon>
        <taxon>Bacillota</taxon>
        <taxon>Clostridia</taxon>
        <taxon>Eubacteriales</taxon>
        <taxon>Oscillospiraceae</taxon>
        <taxon>Faecousia</taxon>
    </lineage>
</organism>
<dbReference type="EMBL" id="DVFK01000014">
    <property type="protein sequence ID" value="HIQ67070.1"/>
    <property type="molecule type" value="Genomic_DNA"/>
</dbReference>